<dbReference type="InterPro" id="IPR003723">
    <property type="entry name" value="Precorrin-6x_reduct"/>
</dbReference>
<reference evidence="4 5" key="1">
    <citation type="submission" date="2022-10" db="EMBL/GenBank/DDBJ databases">
        <title>Marinomonas transparenta sp. nov. and Marinomonas sargassi sp. nov., isolated from marine alga (Sargassum natans (L.) Gaillon).</title>
        <authorList>
            <person name="Wang Y."/>
        </authorList>
    </citation>
    <scope>NUCLEOTIDE SEQUENCE [LARGE SCALE GENOMIC DNA]</scope>
    <source>
        <strain evidence="4 5">C2222</strain>
    </source>
</reference>
<comment type="caution">
    <text evidence="4">The sequence shown here is derived from an EMBL/GenBank/DDBJ whole genome shotgun (WGS) entry which is preliminary data.</text>
</comment>
<dbReference type="RefSeq" id="WP_263528713.1">
    <property type="nucleotide sequence ID" value="NZ_JAOVZB010000001.1"/>
</dbReference>
<dbReference type="Pfam" id="PF02571">
    <property type="entry name" value="CbiJ"/>
    <property type="match status" value="1"/>
</dbReference>
<evidence type="ECO:0000256" key="2">
    <source>
        <dbReference type="ARBA" id="ARBA00022573"/>
    </source>
</evidence>
<dbReference type="PANTHER" id="PTHR36925:SF1">
    <property type="entry name" value="COBALT-PRECORRIN-6A REDUCTASE"/>
    <property type="match status" value="1"/>
</dbReference>
<evidence type="ECO:0000256" key="3">
    <source>
        <dbReference type="ARBA" id="ARBA00023002"/>
    </source>
</evidence>
<dbReference type="PANTHER" id="PTHR36925">
    <property type="entry name" value="COBALT-PRECORRIN-6A REDUCTASE"/>
    <property type="match status" value="1"/>
</dbReference>
<proteinExistence type="predicted"/>
<dbReference type="EMBL" id="JAOVZB010000001">
    <property type="protein sequence ID" value="MCV2401331.1"/>
    <property type="molecule type" value="Genomic_DNA"/>
</dbReference>
<organism evidence="4 5">
    <name type="scientific">Marinomonas sargassi</name>
    <dbReference type="NCBI Taxonomy" id="2984494"/>
    <lineage>
        <taxon>Bacteria</taxon>
        <taxon>Pseudomonadati</taxon>
        <taxon>Pseudomonadota</taxon>
        <taxon>Gammaproteobacteria</taxon>
        <taxon>Oceanospirillales</taxon>
        <taxon>Oceanospirillaceae</taxon>
        <taxon>Marinomonas</taxon>
    </lineage>
</organism>
<name>A0ABT2YN71_9GAMM</name>
<keyword evidence="3" id="KW-0560">Oxidoreductase</keyword>
<comment type="pathway">
    <text evidence="1">Cofactor biosynthesis; adenosylcobalamin biosynthesis.</text>
</comment>
<accession>A0ABT2YN71</accession>
<protein>
    <submittedName>
        <fullName evidence="4">Precorrin-6A/cobalt-precorrin-6A reductase</fullName>
    </submittedName>
</protein>
<keyword evidence="5" id="KW-1185">Reference proteome</keyword>
<evidence type="ECO:0000256" key="1">
    <source>
        <dbReference type="ARBA" id="ARBA00004953"/>
    </source>
</evidence>
<gene>
    <name evidence="4" type="ORF">OFY17_00415</name>
</gene>
<dbReference type="Proteomes" id="UP001209713">
    <property type="component" value="Unassembled WGS sequence"/>
</dbReference>
<sequence>MKILLLGGTADARYLADALHSAGLAVIYSLAGLVRVPKVDCELVVGGFTQFGGLTNYMKQNNIGAILDVTHPYALNMSTNAVEAAQQIGIPCWRFQRPAWHRHENDLWTEYVSDEELLIKLQGHTCPLLSAGQMSESFLQQVLAIPSVKKVIWRTAVKPKFDLGSLSSAKPLVWLKAIGPFSYQDEYQLLEDYQIDVLVSKNSGGASTYSKLEAARDLSLPVFLHQRPTLPEVEKEFGDIEDCLKTCLREWSKRFSRHLSPSTHPLSKDSQQ</sequence>
<evidence type="ECO:0000313" key="4">
    <source>
        <dbReference type="EMBL" id="MCV2401331.1"/>
    </source>
</evidence>
<keyword evidence="2" id="KW-0169">Cobalamin biosynthesis</keyword>
<evidence type="ECO:0000313" key="5">
    <source>
        <dbReference type="Proteomes" id="UP001209713"/>
    </source>
</evidence>
<dbReference type="PROSITE" id="PS51014">
    <property type="entry name" value="COBK_CBIJ"/>
    <property type="match status" value="1"/>
</dbReference>